<feature type="domain" description="Aminoacyl-transfer RNA synthetases class-II family profile" evidence="8">
    <location>
        <begin position="80"/>
        <end position="391"/>
    </location>
</feature>
<evidence type="ECO:0000313" key="10">
    <source>
        <dbReference type="Proteomes" id="UP001237869"/>
    </source>
</evidence>
<name>A0AAJ6FDR1_CARRU</name>
<keyword evidence="2" id="KW-0436">Ligase</keyword>
<dbReference type="AlphaFoldDB" id="A0AAJ6FDR1"/>
<dbReference type="InterPro" id="IPR006195">
    <property type="entry name" value="aa-tRNA-synth_II"/>
</dbReference>
<keyword evidence="7" id="KW-0472">Membrane</keyword>
<dbReference type="PANTHER" id="PTHR22594">
    <property type="entry name" value="ASPARTYL/LYSYL-TRNA SYNTHETASE"/>
    <property type="match status" value="1"/>
</dbReference>
<dbReference type="GO" id="GO:0006422">
    <property type="term" value="P:aspartyl-tRNA aminoacylation"/>
    <property type="evidence" value="ECO:0007669"/>
    <property type="project" value="TreeGrafter"/>
</dbReference>
<dbReference type="Gene3D" id="3.30.930.10">
    <property type="entry name" value="Bira Bifunctional Protein, Domain 2"/>
    <property type="match status" value="2"/>
</dbReference>
<dbReference type="GO" id="GO:0004815">
    <property type="term" value="F:aspartate-tRNA ligase activity"/>
    <property type="evidence" value="ECO:0007669"/>
    <property type="project" value="TreeGrafter"/>
</dbReference>
<dbReference type="EMBL" id="CP092148">
    <property type="protein sequence ID" value="WGS67333.1"/>
    <property type="molecule type" value="Genomic_DNA"/>
</dbReference>
<evidence type="ECO:0000256" key="6">
    <source>
        <dbReference type="ARBA" id="ARBA00023146"/>
    </source>
</evidence>
<dbReference type="Pfam" id="PF00152">
    <property type="entry name" value="tRNA-synt_2"/>
    <property type="match status" value="1"/>
</dbReference>
<accession>A0AAJ6FDR1</accession>
<keyword evidence="7" id="KW-1133">Transmembrane helix</keyword>
<sequence length="418" mass="51360">MFFLFFCIIKKIKIIGKIFFITLSHYNNIINIIVKNFFFKIKPSILGIYGFKKNNNYYIFEMCYYKNIINKINKFYIFKSNFFYFVRNFFFNLNFFEMDVPLIENFSKTGSKQFLIINKNKKKEFFSLSQSPQFIKQYYMFNNINKYFKIINCFRDEDERSNRIKEFLQLDFELSFSNFFSIKNILKLLFKSILFYFFLKKIFFITIKYKYIKKFFFEKKNFKKPYIFKIIKINKKNIYIFKTIRIFLKIKIKHIKIKKYFIIISKKKINLDICLIFDFFLKYYNIVNLKIIFIWYVNFYYFKNNKPKHHHLSSYKNNFFNILNSKSLSYDLNLNGVEIGGGSIRNIDFNLQKKNFFFLKEKSSIFLNFFKKSIPQHCGIAIGIERFLSIICNINIRNVITYYKYKKIIKSTKINDFY</sequence>
<evidence type="ECO:0000259" key="8">
    <source>
        <dbReference type="PROSITE" id="PS50862"/>
    </source>
</evidence>
<dbReference type="InterPro" id="IPR004115">
    <property type="entry name" value="GAD-like_sf"/>
</dbReference>
<evidence type="ECO:0000256" key="7">
    <source>
        <dbReference type="SAM" id="Phobius"/>
    </source>
</evidence>
<dbReference type="PRINTS" id="PR01042">
    <property type="entry name" value="TRNASYNTHASP"/>
</dbReference>
<dbReference type="RefSeq" id="WP_280956143.1">
    <property type="nucleotide sequence ID" value="NZ_CP092145.1"/>
</dbReference>
<feature type="transmembrane region" description="Helical" evidence="7">
    <location>
        <begin position="283"/>
        <end position="302"/>
    </location>
</feature>
<dbReference type="PROSITE" id="PS50862">
    <property type="entry name" value="AA_TRNA_LIGASE_II"/>
    <property type="match status" value="1"/>
</dbReference>
<keyword evidence="7" id="KW-0812">Transmembrane</keyword>
<protein>
    <recommendedName>
        <fullName evidence="8">Aminoacyl-transfer RNA synthetases class-II family profile domain-containing protein</fullName>
    </recommendedName>
</protein>
<organism evidence="9 10">
    <name type="scientific">Carsonella ruddii</name>
    <dbReference type="NCBI Taxonomy" id="114186"/>
    <lineage>
        <taxon>Bacteria</taxon>
        <taxon>Pseudomonadati</taxon>
        <taxon>Pseudomonadota</taxon>
        <taxon>Gammaproteobacteria</taxon>
        <taxon>Oceanospirillales</taxon>
        <taxon>Halomonadaceae</taxon>
        <taxon>Zymobacter group</taxon>
        <taxon>Candidatus Carsonella</taxon>
    </lineage>
</organism>
<dbReference type="GO" id="GO:0005524">
    <property type="term" value="F:ATP binding"/>
    <property type="evidence" value="ECO:0007669"/>
    <property type="project" value="UniProtKB-KW"/>
</dbReference>
<dbReference type="SUPFAM" id="SSF55681">
    <property type="entry name" value="Class II aaRS and biotin synthetases"/>
    <property type="match status" value="1"/>
</dbReference>
<dbReference type="InterPro" id="IPR004364">
    <property type="entry name" value="Aa-tRNA-synt_II"/>
</dbReference>
<evidence type="ECO:0000256" key="4">
    <source>
        <dbReference type="ARBA" id="ARBA00022840"/>
    </source>
</evidence>
<reference evidence="9" key="1">
    <citation type="submission" date="2022-02" db="EMBL/GenBank/DDBJ databases">
        <title>Long-read sequencing of the primary endosymbionts of Cacopsylla melanoneura.</title>
        <authorList>
            <person name="Dittmer J."/>
            <person name="Corretto E."/>
            <person name="Stauffer C."/>
            <person name="Schuler H."/>
        </authorList>
    </citation>
    <scope>NUCLEOTIDE SEQUENCE</scope>
    <source>
        <strain evidence="9">Cmel4</strain>
    </source>
</reference>
<evidence type="ECO:0000256" key="1">
    <source>
        <dbReference type="ARBA" id="ARBA00006303"/>
    </source>
</evidence>
<proteinExistence type="inferred from homology"/>
<dbReference type="Proteomes" id="UP001237869">
    <property type="component" value="Chromosome"/>
</dbReference>
<dbReference type="GO" id="GO:0005737">
    <property type="term" value="C:cytoplasm"/>
    <property type="evidence" value="ECO:0007669"/>
    <property type="project" value="InterPro"/>
</dbReference>
<dbReference type="InterPro" id="IPR045864">
    <property type="entry name" value="aa-tRNA-synth_II/BPL/LPL"/>
</dbReference>
<keyword evidence="4" id="KW-0067">ATP-binding</keyword>
<comment type="similarity">
    <text evidence="1">Belongs to the class-II aminoacyl-tRNA synthetase family. Type 1 subfamily.</text>
</comment>
<evidence type="ECO:0000256" key="3">
    <source>
        <dbReference type="ARBA" id="ARBA00022741"/>
    </source>
</evidence>
<evidence type="ECO:0000256" key="2">
    <source>
        <dbReference type="ARBA" id="ARBA00022598"/>
    </source>
</evidence>
<evidence type="ECO:0000256" key="5">
    <source>
        <dbReference type="ARBA" id="ARBA00022917"/>
    </source>
</evidence>
<dbReference type="Gene3D" id="3.30.1360.30">
    <property type="entry name" value="GAD-like domain"/>
    <property type="match status" value="1"/>
</dbReference>
<dbReference type="PANTHER" id="PTHR22594:SF5">
    <property type="entry name" value="ASPARTATE--TRNA LIGASE, MITOCHONDRIAL"/>
    <property type="match status" value="1"/>
</dbReference>
<keyword evidence="5" id="KW-0648">Protein biosynthesis</keyword>
<gene>
    <name evidence="9" type="ORF">MEJ65_00515</name>
</gene>
<keyword evidence="3" id="KW-0547">Nucleotide-binding</keyword>
<keyword evidence="6" id="KW-0030">Aminoacyl-tRNA synthetase</keyword>
<dbReference type="InterPro" id="IPR002312">
    <property type="entry name" value="Asp/Asn-tRNA-synth_IIb"/>
</dbReference>
<evidence type="ECO:0000313" key="9">
    <source>
        <dbReference type="EMBL" id="WGS67333.1"/>
    </source>
</evidence>